<dbReference type="InterPro" id="IPR058163">
    <property type="entry name" value="LysR-type_TF_proteobact-type"/>
</dbReference>
<protein>
    <submittedName>
        <fullName evidence="3">LysR family transcriptional regulator</fullName>
    </submittedName>
</protein>
<sequence>MSFINVERELQRRERSFARAAAQRGPSRSALSHGVLGLEARLRVRLLTRTTRSVISTDAGIRLLNAMANWCRRLRNGGRYFRTPPVLRQSPEIASGTRIGDRHTVLARGTARWTEVTQARRVI</sequence>
<dbReference type="InterPro" id="IPR000847">
    <property type="entry name" value="LysR_HTH_N"/>
</dbReference>
<reference evidence="3" key="1">
    <citation type="submission" date="2021-04" db="EMBL/GenBank/DDBJ databases">
        <title>A collection of bacterial strains from the Burkholderia cepacia Research Laboratory and Repository.</title>
        <authorList>
            <person name="Lipuma J."/>
            <person name="Spilker T."/>
        </authorList>
    </citation>
    <scope>NUCLEOTIDE SEQUENCE</scope>
    <source>
        <strain evidence="3">AU36012</strain>
    </source>
</reference>
<dbReference type="PANTHER" id="PTHR30537:SF1">
    <property type="entry name" value="HTH-TYPE TRANSCRIPTIONAL REGULATOR PGRR"/>
    <property type="match status" value="1"/>
</dbReference>
<dbReference type="EMBL" id="JAGSVG010000007">
    <property type="protein sequence ID" value="MBR8129295.1"/>
    <property type="molecule type" value="Genomic_DNA"/>
</dbReference>
<feature type="domain" description="HTH lysR-type" evidence="2">
    <location>
        <begin position="13"/>
        <end position="57"/>
    </location>
</feature>
<evidence type="ECO:0000256" key="1">
    <source>
        <dbReference type="ARBA" id="ARBA00009437"/>
    </source>
</evidence>
<dbReference type="PROSITE" id="PS50931">
    <property type="entry name" value="HTH_LYSR"/>
    <property type="match status" value="1"/>
</dbReference>
<accession>A0AA41JJE9</accession>
<comment type="similarity">
    <text evidence="1">Belongs to the LysR transcriptional regulatory family.</text>
</comment>
<dbReference type="Gene3D" id="1.10.10.10">
    <property type="entry name" value="Winged helix-like DNA-binding domain superfamily/Winged helix DNA-binding domain"/>
    <property type="match status" value="1"/>
</dbReference>
<dbReference type="PANTHER" id="PTHR30537">
    <property type="entry name" value="HTH-TYPE TRANSCRIPTIONAL REGULATOR"/>
    <property type="match status" value="1"/>
</dbReference>
<dbReference type="Pfam" id="PF00126">
    <property type="entry name" value="HTH_1"/>
    <property type="match status" value="1"/>
</dbReference>
<dbReference type="GO" id="GO:0043565">
    <property type="term" value="F:sequence-specific DNA binding"/>
    <property type="evidence" value="ECO:0007669"/>
    <property type="project" value="TreeGrafter"/>
</dbReference>
<name>A0AA41JJE9_9BURK</name>
<dbReference type="SUPFAM" id="SSF46785">
    <property type="entry name" value="Winged helix' DNA-binding domain"/>
    <property type="match status" value="1"/>
</dbReference>
<evidence type="ECO:0000259" key="2">
    <source>
        <dbReference type="PROSITE" id="PS50931"/>
    </source>
</evidence>
<comment type="caution">
    <text evidence="3">The sequence shown here is derived from an EMBL/GenBank/DDBJ whole genome shotgun (WGS) entry which is preliminary data.</text>
</comment>
<dbReference type="InterPro" id="IPR036388">
    <property type="entry name" value="WH-like_DNA-bd_sf"/>
</dbReference>
<evidence type="ECO:0000313" key="3">
    <source>
        <dbReference type="EMBL" id="MBR8129295.1"/>
    </source>
</evidence>
<dbReference type="Proteomes" id="UP000682266">
    <property type="component" value="Unassembled WGS sequence"/>
</dbReference>
<evidence type="ECO:0000313" key="4">
    <source>
        <dbReference type="Proteomes" id="UP000682266"/>
    </source>
</evidence>
<dbReference type="GO" id="GO:0006351">
    <property type="term" value="P:DNA-templated transcription"/>
    <property type="evidence" value="ECO:0007669"/>
    <property type="project" value="TreeGrafter"/>
</dbReference>
<gene>
    <name evidence="3" type="ORF">KDW93_09940</name>
</gene>
<dbReference type="InterPro" id="IPR036390">
    <property type="entry name" value="WH_DNA-bd_sf"/>
</dbReference>
<dbReference type="AlphaFoldDB" id="A0AA41JJE9"/>
<dbReference type="GO" id="GO:0003700">
    <property type="term" value="F:DNA-binding transcription factor activity"/>
    <property type="evidence" value="ECO:0007669"/>
    <property type="project" value="InterPro"/>
</dbReference>
<organism evidence="3 4">
    <name type="scientific">Burkholderia ambifaria</name>
    <dbReference type="NCBI Taxonomy" id="152480"/>
    <lineage>
        <taxon>Bacteria</taxon>
        <taxon>Pseudomonadati</taxon>
        <taxon>Pseudomonadota</taxon>
        <taxon>Betaproteobacteria</taxon>
        <taxon>Burkholderiales</taxon>
        <taxon>Burkholderiaceae</taxon>
        <taxon>Burkholderia</taxon>
        <taxon>Burkholderia cepacia complex</taxon>
    </lineage>
</organism>
<proteinExistence type="inferred from homology"/>